<feature type="transmembrane region" description="Helical" evidence="6">
    <location>
        <begin position="418"/>
        <end position="441"/>
    </location>
</feature>
<keyword evidence="5 6" id="KW-0472">Membrane</keyword>
<evidence type="ECO:0000256" key="3">
    <source>
        <dbReference type="ARBA" id="ARBA00022692"/>
    </source>
</evidence>
<feature type="transmembrane region" description="Helical" evidence="6">
    <location>
        <begin position="326"/>
        <end position="352"/>
    </location>
</feature>
<feature type="transmembrane region" description="Helical" evidence="6">
    <location>
        <begin position="675"/>
        <end position="695"/>
    </location>
</feature>
<keyword evidence="4 6" id="KW-1133">Transmembrane helix</keyword>
<sequence>MFQNYVKIAWRNICKNPFVALINIFGLSIAIAFIYIIGIYVWQETNVNHKLKNSANQFIIQSKWKDGNMSIETTTIAQLPVALKNQYPNLVANYYRWDGVTAITSKDDLHSREVIAIGDSTAFGMYGFEFAYGGSKQNLAVPDGMVISEEKAVKYFGKVDAVGKTLTLENFAGKKQDFIVKGVLKKMPFNSVTQLNNGETLGIFLPVSAAKFFDRTMEGWANFYIMGFVELQPGASISSLNTAMNQLIQKNAAGTISSNLTAYALPLTKYYLSSTVTKMLYTLSFTALFILTMAVVNFVNISVSNSVRRLREMGLRKVLGSMRRQLVGQFLVESVLTVLMANFIALIIYLLARPYFGNLLNTELARFSAIPLSFYGISILFAVIIGLIAGAYPAIYLSSLNSIDSLKGKVKQAGDKILFRKILVVFQFSVAATVLIAAVLISKQVNLFFGEGLGYDKEQVIYTQVPRDWTNEGVDKMETVRNEIAALPQVSNVTLSYSIPDGNFGSYMQAYKAAADSTQAFSSVMLPADKNFAATYNIPLIAGEFFKTQYVKNNVLPVVINEAHAKKLGFKNAYQAIEQNFKAQDMPLMNICGVVKDFQFGTMHDKISPSVFVNVKDVNYYRYFSIKLKRGPIESSLNAIKNKWAQLMPDAPFESNFVDAALERMYSKELQLKKASYVATAFTVIIVLLGVLALVSDSLYKRTKEVGVRKVLGASIFNITQLFLKDFFSTVLIACVIACPVAYILINKWLNDYAYKIVITITPFVFTIAALTMLTALVISIQTLKAAAVNPVKSLRQD</sequence>
<comment type="subcellular location">
    <subcellularLocation>
        <location evidence="1">Cell membrane</location>
        <topology evidence="1">Multi-pass membrane protein</topology>
    </subcellularLocation>
</comment>
<evidence type="ECO:0000256" key="2">
    <source>
        <dbReference type="ARBA" id="ARBA00022475"/>
    </source>
</evidence>
<dbReference type="OrthoDB" id="1451596at2"/>
<evidence type="ECO:0000313" key="10">
    <source>
        <dbReference type="Proteomes" id="UP000434850"/>
    </source>
</evidence>
<dbReference type="PANTHER" id="PTHR30572">
    <property type="entry name" value="MEMBRANE COMPONENT OF TRANSPORTER-RELATED"/>
    <property type="match status" value="1"/>
</dbReference>
<feature type="transmembrane region" description="Helical" evidence="6">
    <location>
        <begin position="758"/>
        <end position="779"/>
    </location>
</feature>
<dbReference type="EMBL" id="WQLA01000007">
    <property type="protein sequence ID" value="MVN92873.1"/>
    <property type="molecule type" value="Genomic_DNA"/>
</dbReference>
<dbReference type="InterPro" id="IPR050250">
    <property type="entry name" value="Macrolide_Exporter_MacB"/>
</dbReference>
<protein>
    <submittedName>
        <fullName evidence="9">FtsX-like permease family protein</fullName>
    </submittedName>
</protein>
<comment type="caution">
    <text evidence="9">The sequence shown here is derived from an EMBL/GenBank/DDBJ whole genome shotgun (WGS) entry which is preliminary data.</text>
</comment>
<organism evidence="9 10">
    <name type="scientific">Mucilaginibacter aquatilis</name>
    <dbReference type="NCBI Taxonomy" id="1517760"/>
    <lineage>
        <taxon>Bacteria</taxon>
        <taxon>Pseudomonadati</taxon>
        <taxon>Bacteroidota</taxon>
        <taxon>Sphingobacteriia</taxon>
        <taxon>Sphingobacteriales</taxon>
        <taxon>Sphingobacteriaceae</taxon>
        <taxon>Mucilaginibacter</taxon>
    </lineage>
</organism>
<dbReference type="InterPro" id="IPR025857">
    <property type="entry name" value="MacB_PCD"/>
</dbReference>
<feature type="transmembrane region" description="Helical" evidence="6">
    <location>
        <begin position="279"/>
        <end position="305"/>
    </location>
</feature>
<feature type="domain" description="ABC3 transporter permease C-terminal" evidence="7">
    <location>
        <begin position="678"/>
        <end position="780"/>
    </location>
</feature>
<dbReference type="AlphaFoldDB" id="A0A6I4IR39"/>
<keyword evidence="2" id="KW-1003">Cell membrane</keyword>
<proteinExistence type="predicted"/>
<evidence type="ECO:0000259" key="7">
    <source>
        <dbReference type="Pfam" id="PF02687"/>
    </source>
</evidence>
<feature type="transmembrane region" description="Helical" evidence="6">
    <location>
        <begin position="20"/>
        <end position="42"/>
    </location>
</feature>
<gene>
    <name evidence="9" type="ORF">GO816_17195</name>
</gene>
<evidence type="ECO:0000256" key="1">
    <source>
        <dbReference type="ARBA" id="ARBA00004651"/>
    </source>
</evidence>
<evidence type="ECO:0000256" key="5">
    <source>
        <dbReference type="ARBA" id="ARBA00023136"/>
    </source>
</evidence>
<dbReference type="RefSeq" id="WP_157543181.1">
    <property type="nucleotide sequence ID" value="NZ_WQLA01000007.1"/>
</dbReference>
<feature type="transmembrane region" description="Helical" evidence="6">
    <location>
        <begin position="372"/>
        <end position="397"/>
    </location>
</feature>
<evidence type="ECO:0000313" key="9">
    <source>
        <dbReference type="EMBL" id="MVN92873.1"/>
    </source>
</evidence>
<accession>A0A6I4IR39</accession>
<dbReference type="Proteomes" id="UP000434850">
    <property type="component" value="Unassembled WGS sequence"/>
</dbReference>
<evidence type="ECO:0000256" key="6">
    <source>
        <dbReference type="SAM" id="Phobius"/>
    </source>
</evidence>
<dbReference type="Pfam" id="PF02687">
    <property type="entry name" value="FtsX"/>
    <property type="match status" value="2"/>
</dbReference>
<feature type="domain" description="MacB-like periplasmic core" evidence="8">
    <location>
        <begin position="21"/>
        <end position="246"/>
    </location>
</feature>
<dbReference type="GO" id="GO:0022857">
    <property type="term" value="F:transmembrane transporter activity"/>
    <property type="evidence" value="ECO:0007669"/>
    <property type="project" value="TreeGrafter"/>
</dbReference>
<keyword evidence="3 6" id="KW-0812">Transmembrane</keyword>
<evidence type="ECO:0000259" key="8">
    <source>
        <dbReference type="Pfam" id="PF12704"/>
    </source>
</evidence>
<dbReference type="PANTHER" id="PTHR30572:SF18">
    <property type="entry name" value="ABC-TYPE MACROLIDE FAMILY EXPORT SYSTEM PERMEASE COMPONENT 2"/>
    <property type="match status" value="1"/>
</dbReference>
<keyword evidence="10" id="KW-1185">Reference proteome</keyword>
<feature type="domain" description="ABC3 transporter permease C-terminal" evidence="7">
    <location>
        <begin position="285"/>
        <end position="401"/>
    </location>
</feature>
<dbReference type="GO" id="GO:0005886">
    <property type="term" value="C:plasma membrane"/>
    <property type="evidence" value="ECO:0007669"/>
    <property type="project" value="UniProtKB-SubCell"/>
</dbReference>
<dbReference type="Pfam" id="PF12704">
    <property type="entry name" value="MacB_PCD"/>
    <property type="match status" value="1"/>
</dbReference>
<dbReference type="InterPro" id="IPR003838">
    <property type="entry name" value="ABC3_permease_C"/>
</dbReference>
<feature type="transmembrane region" description="Helical" evidence="6">
    <location>
        <begin position="727"/>
        <end position="746"/>
    </location>
</feature>
<name>A0A6I4IR39_9SPHI</name>
<evidence type="ECO:0000256" key="4">
    <source>
        <dbReference type="ARBA" id="ARBA00022989"/>
    </source>
</evidence>
<reference evidence="9 10" key="1">
    <citation type="submission" date="2019-12" db="EMBL/GenBank/DDBJ databases">
        <title>Mucilaginibacter sp. HME9299 genome sequencing and assembly.</title>
        <authorList>
            <person name="Kang H."/>
            <person name="Kim H."/>
            <person name="Joh K."/>
        </authorList>
    </citation>
    <scope>NUCLEOTIDE SEQUENCE [LARGE SCALE GENOMIC DNA]</scope>
    <source>
        <strain evidence="9 10">HME9299</strain>
    </source>
</reference>